<comment type="similarity">
    <text evidence="1 4">Belongs to the glycosyl hydrolase 28 family.</text>
</comment>
<evidence type="ECO:0000256" key="4">
    <source>
        <dbReference type="RuleBase" id="RU361169"/>
    </source>
</evidence>
<dbReference type="PROSITE" id="PS00502">
    <property type="entry name" value="POLYGALACTURONASE"/>
    <property type="match status" value="1"/>
</dbReference>
<dbReference type="GO" id="GO:0005975">
    <property type="term" value="P:carbohydrate metabolic process"/>
    <property type="evidence" value="ECO:0007669"/>
    <property type="project" value="InterPro"/>
</dbReference>
<evidence type="ECO:0000256" key="3">
    <source>
        <dbReference type="ARBA" id="ARBA00023295"/>
    </source>
</evidence>
<dbReference type="PANTHER" id="PTHR31339">
    <property type="entry name" value="PECTIN LYASE-RELATED"/>
    <property type="match status" value="1"/>
</dbReference>
<dbReference type="InterPro" id="IPR012334">
    <property type="entry name" value="Pectin_lyas_fold"/>
</dbReference>
<dbReference type="Gene3D" id="2.160.20.10">
    <property type="entry name" value="Single-stranded right-handed beta-helix, Pectin lyase-like"/>
    <property type="match status" value="1"/>
</dbReference>
<proteinExistence type="inferred from homology"/>
<accession>A0A413VTL3</accession>
<dbReference type="AlphaFoldDB" id="A0A413VTL3"/>
<dbReference type="RefSeq" id="WP_122201009.1">
    <property type="nucleotide sequence ID" value="NZ_CABJFV010000003.1"/>
</dbReference>
<dbReference type="SUPFAM" id="SSF51126">
    <property type="entry name" value="Pectin lyase-like"/>
    <property type="match status" value="1"/>
</dbReference>
<dbReference type="InterPro" id="IPR051801">
    <property type="entry name" value="GH28_Enzymes"/>
</dbReference>
<dbReference type="SMART" id="SM00710">
    <property type="entry name" value="PbH1"/>
    <property type="match status" value="5"/>
</dbReference>
<keyword evidence="3 4" id="KW-0326">Glycosidase</keyword>
<name>A0A413VTL3_9BACE</name>
<evidence type="ECO:0000256" key="2">
    <source>
        <dbReference type="ARBA" id="ARBA00022801"/>
    </source>
</evidence>
<gene>
    <name evidence="5" type="ORF">DW888_05195</name>
</gene>
<sequence>MKRILIVWFLCAWTVLPSWAQTYKYEEIYQKLPFTMPKVEAPQFPSLKVFLPDFGAVGNGVELCTDAFAKAIETLSARGGGYLIVPAGIWLTGPIVLKSNINLHIEKGAVILFSPDVELYPLVETVFEGLDTRRCQSPISGRNLTNVAITGQGAIDGNGHYWRPLKREKVTESVWKQTIARGGVYKRPTYWFPYPQTLKGDTISNMNVPQNLKTEEEWQSVRHFLRPVMVSLIECKNVWFQGVIFQNSPAWNLHPLMCENVLIEDIQVRNPSYAQNGDGLDLESCKNALIVNSTFDVGDDGICLKSGKDEDGRRRARPCENVVVDGCTVFKGHGGFVVGSEMSGGVRNVSVSNCQFLGTDVGLRFKSKRGRGGVVENIWIRNVSMMDIPTEPVTFNLYYGGKSAVEVLESGEKIPAKVDPLPVDDTTPCFRNIHISNLVCSNARRALFFNGIPEMPIDGITLENLDITSQIGAEFIYSRNITLKNVTIHNKEGEKFIIRFCEGVSQIVK</sequence>
<dbReference type="Proteomes" id="UP000284379">
    <property type="component" value="Unassembled WGS sequence"/>
</dbReference>
<protein>
    <submittedName>
        <fullName evidence="5">Glycoside hydrolase family 28 protein</fullName>
    </submittedName>
</protein>
<dbReference type="EMBL" id="QSGO01000003">
    <property type="protein sequence ID" value="RHB36955.1"/>
    <property type="molecule type" value="Genomic_DNA"/>
</dbReference>
<comment type="caution">
    <text evidence="5">The sequence shown here is derived from an EMBL/GenBank/DDBJ whole genome shotgun (WGS) entry which is preliminary data.</text>
</comment>
<keyword evidence="2 4" id="KW-0378">Hydrolase</keyword>
<dbReference type="InterPro" id="IPR011050">
    <property type="entry name" value="Pectin_lyase_fold/virulence"/>
</dbReference>
<dbReference type="GO" id="GO:0004650">
    <property type="term" value="F:polygalacturonase activity"/>
    <property type="evidence" value="ECO:0007669"/>
    <property type="project" value="InterPro"/>
</dbReference>
<evidence type="ECO:0000313" key="5">
    <source>
        <dbReference type="EMBL" id="RHB36955.1"/>
    </source>
</evidence>
<dbReference type="Pfam" id="PF00295">
    <property type="entry name" value="Glyco_hydro_28"/>
    <property type="match status" value="1"/>
</dbReference>
<dbReference type="InterPro" id="IPR006626">
    <property type="entry name" value="PbH1"/>
</dbReference>
<reference evidence="5 6" key="1">
    <citation type="submission" date="2018-08" db="EMBL/GenBank/DDBJ databases">
        <title>A genome reference for cultivated species of the human gut microbiota.</title>
        <authorList>
            <person name="Zou Y."/>
            <person name="Xue W."/>
            <person name="Luo G."/>
        </authorList>
    </citation>
    <scope>NUCLEOTIDE SEQUENCE [LARGE SCALE GENOMIC DNA]</scope>
    <source>
        <strain evidence="5 6">AM40-30BH</strain>
    </source>
</reference>
<evidence type="ECO:0000256" key="1">
    <source>
        <dbReference type="ARBA" id="ARBA00008834"/>
    </source>
</evidence>
<organism evidence="5 6">
    <name type="scientific">Bacteroides nordii</name>
    <dbReference type="NCBI Taxonomy" id="291645"/>
    <lineage>
        <taxon>Bacteria</taxon>
        <taxon>Pseudomonadati</taxon>
        <taxon>Bacteroidota</taxon>
        <taxon>Bacteroidia</taxon>
        <taxon>Bacteroidales</taxon>
        <taxon>Bacteroidaceae</taxon>
        <taxon>Bacteroides</taxon>
    </lineage>
</organism>
<evidence type="ECO:0000313" key="6">
    <source>
        <dbReference type="Proteomes" id="UP000284379"/>
    </source>
</evidence>
<dbReference type="InterPro" id="IPR000743">
    <property type="entry name" value="Glyco_hydro_28"/>
</dbReference>
<dbReference type="PANTHER" id="PTHR31339:SF9">
    <property type="entry name" value="PLASMIN AND FIBRONECTIN-BINDING PROTEIN A"/>
    <property type="match status" value="1"/>
</dbReference>